<proteinExistence type="predicted"/>
<evidence type="ECO:0000313" key="3">
    <source>
        <dbReference type="EMBL" id="CAB4936797.1"/>
    </source>
</evidence>
<feature type="region of interest" description="Disordered" evidence="1">
    <location>
        <begin position="1"/>
        <end position="40"/>
    </location>
</feature>
<dbReference type="EMBL" id="CAFBNC010000043">
    <property type="protein sequence ID" value="CAB4936797.1"/>
    <property type="molecule type" value="Genomic_DNA"/>
</dbReference>
<dbReference type="AlphaFoldDB" id="A0A6J5YHA8"/>
<feature type="compositionally biased region" description="Basic and acidic residues" evidence="1">
    <location>
        <begin position="7"/>
        <end position="16"/>
    </location>
</feature>
<gene>
    <name evidence="2" type="ORF">UFOPK1392_01870</name>
    <name evidence="3" type="ORF">UFOPK3733_01020</name>
</gene>
<evidence type="ECO:0000313" key="2">
    <source>
        <dbReference type="EMBL" id="CAB4324106.1"/>
    </source>
</evidence>
<dbReference type="EMBL" id="CAEMXZ010000103">
    <property type="protein sequence ID" value="CAB4324106.1"/>
    <property type="molecule type" value="Genomic_DNA"/>
</dbReference>
<accession>A0A6J5YHA8</accession>
<evidence type="ECO:0000256" key="1">
    <source>
        <dbReference type="SAM" id="MobiDB-lite"/>
    </source>
</evidence>
<sequence>MGQDQAEGERGDDRPTAESGEQISDVGADGILRGLGGQPL</sequence>
<organism evidence="2">
    <name type="scientific">freshwater metagenome</name>
    <dbReference type="NCBI Taxonomy" id="449393"/>
    <lineage>
        <taxon>unclassified sequences</taxon>
        <taxon>metagenomes</taxon>
        <taxon>ecological metagenomes</taxon>
    </lineage>
</organism>
<name>A0A6J5YHA8_9ZZZZ</name>
<reference evidence="2" key="1">
    <citation type="submission" date="2020-05" db="EMBL/GenBank/DDBJ databases">
        <authorList>
            <person name="Chiriac C."/>
            <person name="Salcher M."/>
            <person name="Ghai R."/>
            <person name="Kavagutti S V."/>
        </authorList>
    </citation>
    <scope>NUCLEOTIDE SEQUENCE</scope>
</reference>
<protein>
    <submittedName>
        <fullName evidence="2">Unannotated protein</fullName>
    </submittedName>
</protein>